<name>B2FUW6_9METZ</name>
<dbReference type="Pfam" id="PF10421">
    <property type="entry name" value="OAS1_C"/>
    <property type="match status" value="1"/>
</dbReference>
<dbReference type="InterPro" id="IPR043519">
    <property type="entry name" value="NT_sf"/>
</dbReference>
<dbReference type="PANTHER" id="PTHR11258">
    <property type="entry name" value="2-5 OLIGOADENYLATE SYNTHETASE"/>
    <property type="match status" value="1"/>
</dbReference>
<proteinExistence type="evidence at transcript level"/>
<reference evidence="3" key="1">
    <citation type="submission" date="2007-04" db="EMBL/GenBank/DDBJ databases">
        <title>Identification of (2-5)A synthetase from the sponge Lubomirskia baicalensis by ferrimagnetic Fe2O3 nanoparticles and molecular cloning.</title>
        <authorList>
            <person name="Schroeder H.C."/>
            <person name="Shukoor M.I."/>
            <person name="Tremel W."/>
            <person name="Belikov S.I."/>
            <person name="Krasko A."/>
            <person name="Mueller W.E.G."/>
        </authorList>
    </citation>
    <scope>NUCLEOTIDE SEQUENCE</scope>
</reference>
<dbReference type="GO" id="GO:0001730">
    <property type="term" value="F:2'-5'-oligoadenylate synthetase activity"/>
    <property type="evidence" value="ECO:0007669"/>
    <property type="project" value="TreeGrafter"/>
</dbReference>
<gene>
    <name evidence="3" type="primary">25OAS_LUBAI</name>
</gene>
<dbReference type="GO" id="GO:0016020">
    <property type="term" value="C:membrane"/>
    <property type="evidence" value="ECO:0007669"/>
    <property type="project" value="TreeGrafter"/>
</dbReference>
<comment type="similarity">
    <text evidence="1">Belongs to the 2-5A synthase family.</text>
</comment>
<organism evidence="3">
    <name type="scientific">Lubomirskia baikalensis</name>
    <dbReference type="NCBI Taxonomy" id="289074"/>
    <lineage>
        <taxon>Eukaryota</taxon>
        <taxon>Metazoa</taxon>
        <taxon>Porifera</taxon>
        <taxon>Demospongiae</taxon>
        <taxon>Heteroscleromorpha</taxon>
        <taxon>Spongillida</taxon>
        <taxon>Lubomirskiidae</taxon>
        <taxon>Lubomirskia</taxon>
    </lineage>
</organism>
<dbReference type="GO" id="GO:0005654">
    <property type="term" value="C:nucleoplasm"/>
    <property type="evidence" value="ECO:0007669"/>
    <property type="project" value="TreeGrafter"/>
</dbReference>
<dbReference type="PROSITE" id="PS50152">
    <property type="entry name" value="25A_SYNTH_3"/>
    <property type="match status" value="1"/>
</dbReference>
<dbReference type="GO" id="GO:0005829">
    <property type="term" value="C:cytosol"/>
    <property type="evidence" value="ECO:0007669"/>
    <property type="project" value="TreeGrafter"/>
</dbReference>
<sequence>MAASAHSVVCTHDEAKRVVDELVKNIQENLKRVTGITPAEVIKGGSLGQGTAIPGDFDLDLVIYTDSISELDIRLSGYSMRRWTDLLDTFLQQTLGRKYQPQGKTDCAVQFIYNDKIGVDLLISPNWRSLREFYTFLLGTPAVDRMKFSVCTARWQAHFFQHYVNDEAKELIRRAKAWRNEIWDERPASGGKPKSYFLSLLVFYAYKMAKRQWPGVGFRDIAIRTADVLKQLVMSHETMDIVWDGVLDNVFYRRSEYPGLNCSRPRMMDPINPHNNLRMSGLGPVREGNYGPGDGKWSWIVANIGSLDLTTSLD</sequence>
<dbReference type="PANTHER" id="PTHR11258:SF11">
    <property type="entry name" value="C2H2-TYPE DOMAIN-CONTAINING PROTEIN"/>
    <property type="match status" value="1"/>
</dbReference>
<evidence type="ECO:0000259" key="2">
    <source>
        <dbReference type="Pfam" id="PF10421"/>
    </source>
</evidence>
<accession>B2FUW6</accession>
<evidence type="ECO:0000256" key="1">
    <source>
        <dbReference type="ARBA" id="ARBA00009526"/>
    </source>
</evidence>
<dbReference type="EMBL" id="AM747627">
    <property type="protein sequence ID" value="CAO00531.1"/>
    <property type="molecule type" value="mRNA"/>
</dbReference>
<dbReference type="SUPFAM" id="SSF81631">
    <property type="entry name" value="PAP/OAS1 substrate-binding domain"/>
    <property type="match status" value="1"/>
</dbReference>
<dbReference type="InterPro" id="IPR018952">
    <property type="entry name" value="2-5-oligoAdlate_synth_1_dom2/C"/>
</dbReference>
<dbReference type="Gene3D" id="3.30.460.10">
    <property type="entry name" value="Beta Polymerase, domain 2"/>
    <property type="match status" value="1"/>
</dbReference>
<evidence type="ECO:0000313" key="3">
    <source>
        <dbReference type="EMBL" id="CAO00531.1"/>
    </source>
</evidence>
<dbReference type="AlphaFoldDB" id="B2FUW6"/>
<protein>
    <submittedName>
        <fullName evidence="3">(2-5)A synthetase</fullName>
    </submittedName>
</protein>
<feature type="domain" description="2'-5'-oligoadenylate synthetase 1" evidence="2">
    <location>
        <begin position="144"/>
        <end position="277"/>
    </location>
</feature>
<dbReference type="SUPFAM" id="SSF81301">
    <property type="entry name" value="Nucleotidyltransferase"/>
    <property type="match status" value="1"/>
</dbReference>
<dbReference type="GO" id="GO:0003725">
    <property type="term" value="F:double-stranded RNA binding"/>
    <property type="evidence" value="ECO:0007669"/>
    <property type="project" value="TreeGrafter"/>
</dbReference>
<dbReference type="Gene3D" id="1.10.1410.20">
    <property type="entry name" value="2'-5'-oligoadenylate synthetase 1, domain 2"/>
    <property type="match status" value="1"/>
</dbReference>